<dbReference type="PANTHER" id="PTHR12566:SF9">
    <property type="entry name" value="CYTOPLASMIC POLYADENYLATION ELEMENT-BINDING PROTEIN 1"/>
    <property type="match status" value="1"/>
</dbReference>
<dbReference type="CDD" id="cd19757">
    <property type="entry name" value="Bbox1"/>
    <property type="match status" value="1"/>
</dbReference>
<dbReference type="InterPro" id="IPR012677">
    <property type="entry name" value="Nucleotide-bd_a/b_plait_sf"/>
</dbReference>
<feature type="compositionally biased region" description="Polar residues" evidence="5">
    <location>
        <begin position="33"/>
        <end position="52"/>
    </location>
</feature>
<dbReference type="GO" id="GO:0045202">
    <property type="term" value="C:synapse"/>
    <property type="evidence" value="ECO:0007669"/>
    <property type="project" value="TreeGrafter"/>
</dbReference>
<feature type="compositionally biased region" description="Polar residues" evidence="5">
    <location>
        <begin position="242"/>
        <end position="266"/>
    </location>
</feature>
<dbReference type="GO" id="GO:0043022">
    <property type="term" value="F:ribosome binding"/>
    <property type="evidence" value="ECO:0007669"/>
    <property type="project" value="TreeGrafter"/>
</dbReference>
<evidence type="ECO:0000313" key="7">
    <source>
        <dbReference type="EMBL" id="CAG5109050.1"/>
    </source>
</evidence>
<dbReference type="SUPFAM" id="SSF54928">
    <property type="entry name" value="RNA-binding domain, RBD"/>
    <property type="match status" value="1"/>
</dbReference>
<feature type="region of interest" description="Disordered" evidence="5">
    <location>
        <begin position="196"/>
        <end position="228"/>
    </location>
</feature>
<organism evidence="7 8">
    <name type="scientific">Cotesia congregata</name>
    <name type="common">Parasitoid wasp</name>
    <name type="synonym">Apanteles congregatus</name>
    <dbReference type="NCBI Taxonomy" id="51543"/>
    <lineage>
        <taxon>Eukaryota</taxon>
        <taxon>Metazoa</taxon>
        <taxon>Ecdysozoa</taxon>
        <taxon>Arthropoda</taxon>
        <taxon>Hexapoda</taxon>
        <taxon>Insecta</taxon>
        <taxon>Pterygota</taxon>
        <taxon>Neoptera</taxon>
        <taxon>Endopterygota</taxon>
        <taxon>Hymenoptera</taxon>
        <taxon>Apocrita</taxon>
        <taxon>Ichneumonoidea</taxon>
        <taxon>Braconidae</taxon>
        <taxon>Microgastrinae</taxon>
        <taxon>Cotesia</taxon>
    </lineage>
</organism>
<dbReference type="FunFam" id="4.10.640.40:FF:000002">
    <property type="entry name" value="Putative Cytoplasmic polyadenylation element-binding protein 1"/>
    <property type="match status" value="1"/>
</dbReference>
<evidence type="ECO:0000256" key="4">
    <source>
        <dbReference type="PROSITE-ProRule" id="PRU00176"/>
    </source>
</evidence>
<sequence length="724" mass="81100">MFENDLWESDNTENSFDFHFSTLAMSFEAENNNATDGLRGSESSCEPPQNHQLQHDQYDREYLQPQQLQRDYEGLQLPQVDFQRQHDVQIREYEREQSSIYQIRAPQRESLFQRRERERDSFQLHHQPERSESRIDQYRDKLHQPLKTLGSLLLDVPTPTVPFHPHKDTSYDQTDSNLEEDMSISDLFGLGLPRGSLMGSQSSINSPGYRRHQQQQTQNHGQSNVSRPYNKYQNFEEDRGYFTSSPSIDMPGTPNSVATPGSPGTPSSLYSSAYSYSTSGTGSSQLTSSPASARSGYQSYVGSPTSSINSPPYYGRPIRGSSPYSDCSSPSMEYPPVISCNGSRSTSPSDSDLSGINSMEGSLSDIMACLSLNSPVTHTCHSHGSVNSDFADICPNNRAAALQCMAMKKYLASTHHDQSFRHHHCCNSNGNHMAPVSSSVGLNEPYISLDRAARIHRSAASLHKATHTWSGTLPVRTLKPTGFSSKVFLGGLPWDVTESTLIATFKHIGPIKVEWPKKDHPNAPDPKGFGYIIFESEKEVRTLLSCCVPCFNNKNRLLYKVSSKRIKGKDVQVIPWALNDSNYSKSSSQKLDPGKTVFVGIDTDKHKYPIGSARLTFSSKRSYRKAVAAAFIEIKTAKFSKVVQIDPYLEDSVCSVCYVQQGPYFCREQVCFRYFCRNCWLWQHSMDPMRLHKPLTRISKTNQVVGLTPGLGMLPASRTSGSVI</sequence>
<feature type="region of interest" description="Disordered" evidence="5">
    <location>
        <begin position="240"/>
        <end position="314"/>
    </location>
</feature>
<dbReference type="EMBL" id="CAJNRD030001124">
    <property type="protein sequence ID" value="CAG5109050.1"/>
    <property type="molecule type" value="Genomic_DNA"/>
</dbReference>
<proteinExistence type="predicted"/>
<feature type="compositionally biased region" description="Low complexity" evidence="5">
    <location>
        <begin position="267"/>
        <end position="289"/>
    </location>
</feature>
<dbReference type="GO" id="GO:0003730">
    <property type="term" value="F:mRNA 3'-UTR binding"/>
    <property type="evidence" value="ECO:0007669"/>
    <property type="project" value="InterPro"/>
</dbReference>
<dbReference type="Proteomes" id="UP000786811">
    <property type="component" value="Unassembled WGS sequence"/>
</dbReference>
<keyword evidence="3 4" id="KW-0694">RNA-binding</keyword>
<evidence type="ECO:0000256" key="5">
    <source>
        <dbReference type="SAM" id="MobiDB-lite"/>
    </source>
</evidence>
<dbReference type="GO" id="GO:0008135">
    <property type="term" value="F:translation factor activity, RNA binding"/>
    <property type="evidence" value="ECO:0007669"/>
    <property type="project" value="TreeGrafter"/>
</dbReference>
<dbReference type="InterPro" id="IPR034819">
    <property type="entry name" value="CPEB"/>
</dbReference>
<dbReference type="GO" id="GO:0043005">
    <property type="term" value="C:neuron projection"/>
    <property type="evidence" value="ECO:0007669"/>
    <property type="project" value="TreeGrafter"/>
</dbReference>
<keyword evidence="8" id="KW-1185">Reference proteome</keyword>
<dbReference type="InterPro" id="IPR038446">
    <property type="entry name" value="CEBP_ZZ_sf"/>
</dbReference>
<reference evidence="7" key="1">
    <citation type="submission" date="2021-04" db="EMBL/GenBank/DDBJ databases">
        <authorList>
            <person name="Chebbi M.A.C M."/>
        </authorList>
    </citation>
    <scope>NUCLEOTIDE SEQUENCE</scope>
</reference>
<feature type="domain" description="RRM" evidence="6">
    <location>
        <begin position="485"/>
        <end position="573"/>
    </location>
</feature>
<feature type="region of interest" description="Disordered" evidence="5">
    <location>
        <begin position="115"/>
        <end position="135"/>
    </location>
</feature>
<feature type="compositionally biased region" description="Polar residues" evidence="5">
    <location>
        <begin position="219"/>
        <end position="228"/>
    </location>
</feature>
<dbReference type="Gene3D" id="4.10.640.40">
    <property type="entry name" value="Cytoplasmic polyadenylation element-binding protein, ZZ domain"/>
    <property type="match status" value="1"/>
</dbReference>
<dbReference type="Gene3D" id="3.30.70.330">
    <property type="match status" value="2"/>
</dbReference>
<dbReference type="PROSITE" id="PS50102">
    <property type="entry name" value="RRM"/>
    <property type="match status" value="1"/>
</dbReference>
<name>A0A8J2HRM3_COTCN</name>
<dbReference type="Pfam" id="PF16368">
    <property type="entry name" value="CEBP1_N"/>
    <property type="match status" value="1"/>
</dbReference>
<comment type="caution">
    <text evidence="7">The sequence shown here is derived from an EMBL/GenBank/DDBJ whole genome shotgun (WGS) entry which is preliminary data.</text>
</comment>
<dbReference type="InterPro" id="IPR032296">
    <property type="entry name" value="CEBP_ZZ"/>
</dbReference>
<feature type="region of interest" description="Disordered" evidence="5">
    <location>
        <begin position="338"/>
        <end position="357"/>
    </location>
</feature>
<dbReference type="InterPro" id="IPR035979">
    <property type="entry name" value="RBD_domain_sf"/>
</dbReference>
<dbReference type="GO" id="GO:2000766">
    <property type="term" value="P:negative regulation of cytoplasmic translation"/>
    <property type="evidence" value="ECO:0007669"/>
    <property type="project" value="TreeGrafter"/>
</dbReference>
<dbReference type="InterPro" id="IPR032292">
    <property type="entry name" value="CEBP1_N"/>
</dbReference>
<feature type="region of interest" description="Disordered" evidence="5">
    <location>
        <begin position="33"/>
        <end position="54"/>
    </location>
</feature>
<evidence type="ECO:0000259" key="6">
    <source>
        <dbReference type="PROSITE" id="PS50102"/>
    </source>
</evidence>
<accession>A0A8J2HRM3</accession>
<dbReference type="Pfam" id="PF16366">
    <property type="entry name" value="CEBP_ZZ"/>
    <property type="match status" value="1"/>
</dbReference>
<dbReference type="AlphaFoldDB" id="A0A8J2HRM3"/>
<dbReference type="SMART" id="SM00360">
    <property type="entry name" value="RRM"/>
    <property type="match status" value="1"/>
</dbReference>
<evidence type="ECO:0000313" key="8">
    <source>
        <dbReference type="Proteomes" id="UP000786811"/>
    </source>
</evidence>
<dbReference type="Pfam" id="PF16367">
    <property type="entry name" value="RRM_7"/>
    <property type="match status" value="1"/>
</dbReference>
<evidence type="ECO:0000256" key="3">
    <source>
        <dbReference type="ARBA" id="ARBA00022884"/>
    </source>
</evidence>
<dbReference type="OrthoDB" id="10033548at2759"/>
<feature type="compositionally biased region" description="Low complexity" evidence="5">
    <location>
        <begin position="343"/>
        <end position="354"/>
    </location>
</feature>
<dbReference type="InterPro" id="IPR000504">
    <property type="entry name" value="RRM_dom"/>
</dbReference>
<dbReference type="GO" id="GO:0005737">
    <property type="term" value="C:cytoplasm"/>
    <property type="evidence" value="ECO:0007669"/>
    <property type="project" value="TreeGrafter"/>
</dbReference>
<dbReference type="GO" id="GO:0000900">
    <property type="term" value="F:mRNA regulatory element binding translation repressor activity"/>
    <property type="evidence" value="ECO:0007669"/>
    <property type="project" value="TreeGrafter"/>
</dbReference>
<dbReference type="GO" id="GO:0005634">
    <property type="term" value="C:nucleus"/>
    <property type="evidence" value="ECO:0007669"/>
    <property type="project" value="TreeGrafter"/>
</dbReference>
<gene>
    <name evidence="7" type="ORF">HICCMSTLAB_LOCUS13686</name>
</gene>
<keyword evidence="2" id="KW-0810">Translation regulation</keyword>
<evidence type="ECO:0000256" key="2">
    <source>
        <dbReference type="ARBA" id="ARBA00022845"/>
    </source>
</evidence>
<protein>
    <submittedName>
        <fullName evidence="7">Similar to cpeb1-b: Cytoplasmic polyadenylation element-binding protein 1-B (Xenopus laevis)</fullName>
    </submittedName>
</protein>
<evidence type="ECO:0000256" key="1">
    <source>
        <dbReference type="ARBA" id="ARBA00022737"/>
    </source>
</evidence>
<feature type="compositionally biased region" description="Polar residues" evidence="5">
    <location>
        <begin position="290"/>
        <end position="310"/>
    </location>
</feature>
<dbReference type="PANTHER" id="PTHR12566">
    <property type="entry name" value="CYTOPLASMIC POLYADENYLATION ELEMENT BINDING PROTEIN CPEB"/>
    <property type="match status" value="1"/>
</dbReference>
<keyword evidence="1" id="KW-0677">Repeat</keyword>